<dbReference type="GO" id="GO:0004984">
    <property type="term" value="F:olfactory receptor activity"/>
    <property type="evidence" value="ECO:0007669"/>
    <property type="project" value="TreeGrafter"/>
</dbReference>
<evidence type="ECO:0000256" key="3">
    <source>
        <dbReference type="ARBA" id="ARBA00022525"/>
    </source>
</evidence>
<evidence type="ECO:0000313" key="12">
    <source>
        <dbReference type="Proteomes" id="UP000289886"/>
    </source>
</evidence>
<feature type="transmembrane region" description="Helical" evidence="8">
    <location>
        <begin position="233"/>
        <end position="251"/>
    </location>
</feature>
<dbReference type="GO" id="GO:0005576">
    <property type="term" value="C:extracellular region"/>
    <property type="evidence" value="ECO:0007669"/>
    <property type="project" value="UniProtKB-SubCell"/>
</dbReference>
<evidence type="ECO:0000256" key="8">
    <source>
        <dbReference type="SAM" id="Phobius"/>
    </source>
</evidence>
<comment type="subcellular location">
    <subcellularLocation>
        <location evidence="1">Membrane</location>
    </subcellularLocation>
    <subcellularLocation>
        <location evidence="2">Secreted</location>
    </subcellularLocation>
</comment>
<dbReference type="PANTHER" id="PTHR26451">
    <property type="entry name" value="G_PROTEIN_RECEP_F1_2 DOMAIN-CONTAINING PROTEIN"/>
    <property type="match status" value="1"/>
</dbReference>
<keyword evidence="3" id="KW-0964">Secreted</keyword>
<dbReference type="SMART" id="SM01279">
    <property type="entry name" value="Matrilin_ccoil"/>
    <property type="match status" value="1"/>
</dbReference>
<dbReference type="Gene3D" id="1.20.5.30">
    <property type="match status" value="1"/>
</dbReference>
<organism evidence="11 12">
    <name type="scientific">Acipenser ruthenus</name>
    <name type="common">Sterlet sturgeon</name>
    <dbReference type="NCBI Taxonomy" id="7906"/>
    <lineage>
        <taxon>Eukaryota</taxon>
        <taxon>Metazoa</taxon>
        <taxon>Chordata</taxon>
        <taxon>Craniata</taxon>
        <taxon>Vertebrata</taxon>
        <taxon>Euteleostomi</taxon>
        <taxon>Actinopterygii</taxon>
        <taxon>Chondrostei</taxon>
        <taxon>Acipenseriformes</taxon>
        <taxon>Acipenseridae</taxon>
        <taxon>Acipenser</taxon>
    </lineage>
</organism>
<evidence type="ECO:0000256" key="1">
    <source>
        <dbReference type="ARBA" id="ARBA00004370"/>
    </source>
</evidence>
<dbReference type="InterPro" id="IPR036465">
    <property type="entry name" value="vWFA_dom_sf"/>
</dbReference>
<accession>A0A444UUW8</accession>
<evidence type="ECO:0000256" key="2">
    <source>
        <dbReference type="ARBA" id="ARBA00004613"/>
    </source>
</evidence>
<dbReference type="CDD" id="cd00637">
    <property type="entry name" value="7tm_classA_rhodopsin-like"/>
    <property type="match status" value="2"/>
</dbReference>
<feature type="transmembrane region" description="Helical" evidence="8">
    <location>
        <begin position="126"/>
        <end position="147"/>
    </location>
</feature>
<evidence type="ECO:0000256" key="5">
    <source>
        <dbReference type="ARBA" id="ARBA00022692"/>
    </source>
</evidence>
<protein>
    <submittedName>
        <fullName evidence="11">Matrilin-4</fullName>
    </submittedName>
</protein>
<feature type="transmembrane region" description="Helical" evidence="8">
    <location>
        <begin position="325"/>
        <end position="352"/>
    </location>
</feature>
<dbReference type="GO" id="GO:0016020">
    <property type="term" value="C:membrane"/>
    <property type="evidence" value="ECO:0007669"/>
    <property type="project" value="UniProtKB-SubCell"/>
</dbReference>
<evidence type="ECO:0000313" key="11">
    <source>
        <dbReference type="EMBL" id="RXM91966.1"/>
    </source>
</evidence>
<gene>
    <name evidence="11" type="ORF">EOD39_20630</name>
</gene>
<dbReference type="Gene3D" id="1.20.1070.10">
    <property type="entry name" value="Rhodopsin 7-helix transmembrane proteins"/>
    <property type="match status" value="2"/>
</dbReference>
<keyword evidence="5 8" id="KW-0812">Transmembrane</keyword>
<keyword evidence="6 8" id="KW-1133">Transmembrane helix</keyword>
<feature type="transmembrane region" description="Helical" evidence="8">
    <location>
        <begin position="66"/>
        <end position="88"/>
    </location>
</feature>
<dbReference type="AlphaFoldDB" id="A0A444UUW8"/>
<evidence type="ECO:0000256" key="6">
    <source>
        <dbReference type="ARBA" id="ARBA00022989"/>
    </source>
</evidence>
<reference evidence="11 12" key="1">
    <citation type="submission" date="2019-01" db="EMBL/GenBank/DDBJ databases">
        <title>Draft Genome and Complete Hox-Cluster Characterization of the Sterlet Sturgeon (Acipenser ruthenus).</title>
        <authorList>
            <person name="Wei Q."/>
        </authorList>
    </citation>
    <scope>NUCLEOTIDE SEQUENCE [LARGE SCALE GENOMIC DNA]</scope>
    <source>
        <strain evidence="11">WHYD16114868_AA</strain>
        <tissue evidence="11">Blood</tissue>
    </source>
</reference>
<feature type="transmembrane region" description="Helical" evidence="8">
    <location>
        <begin position="159"/>
        <end position="182"/>
    </location>
</feature>
<dbReference type="Pfam" id="PF10393">
    <property type="entry name" value="Matrilin_ccoil"/>
    <property type="match status" value="1"/>
</dbReference>
<keyword evidence="12" id="KW-1185">Reference proteome</keyword>
<dbReference type="InterPro" id="IPR000276">
    <property type="entry name" value="GPCR_Rhodpsn"/>
</dbReference>
<dbReference type="InterPro" id="IPR036337">
    <property type="entry name" value="Matrilin_CC_sf"/>
</dbReference>
<evidence type="ECO:0000259" key="10">
    <source>
        <dbReference type="PROSITE" id="PS50262"/>
    </source>
</evidence>
<proteinExistence type="predicted"/>
<dbReference type="GO" id="GO:0004930">
    <property type="term" value="F:G protein-coupled receptor activity"/>
    <property type="evidence" value="ECO:0007669"/>
    <property type="project" value="InterPro"/>
</dbReference>
<feature type="transmembrane region" description="Helical" evidence="8">
    <location>
        <begin position="403"/>
        <end position="421"/>
    </location>
</feature>
<feature type="transmembrane region" description="Helical" evidence="8">
    <location>
        <begin position="188"/>
        <end position="212"/>
    </location>
</feature>
<dbReference type="InterPro" id="IPR052921">
    <property type="entry name" value="GPCR1_Superfamily_Member"/>
</dbReference>
<dbReference type="SUPFAM" id="SSF53300">
    <property type="entry name" value="vWA-like"/>
    <property type="match status" value="1"/>
</dbReference>
<sequence length="524" mass="59044">MNSTEDPSDTTLNSSGASAQTRDTFDTAVAKNVIIVFLCIFINYINGTLVFTFFKNRMFHEASRYILFIHMVINDIIQLTVAVTLFVFSRLPKTQDMNSTVIPPETAFVLNNPARDSINTALAKNIIVVFVWLCLSYINATVVLTFFRNPIFSEEPRYILFIHMVINDAVQLTVTVTLYIVSYVFFKINVSFCSVLILLALFATMNTPLNLAAMAIERYVAICNPLRHSQICTVRRTCILIALIWVAGFLSSPEAQSQEMNSTTGPFDTTFRGDAATIQVRDTFSTALAKNIIVVFVWLCLSYINGALVLTFFKNQVFYEDPRYILFIHMVINDAVQLTVALTLFVVSYVFFRINVAFCSFFILIAVFTTMNTPLSLAAMAIERYVAICNPLRHSQICTVRRTHILIAVISVAGITMYAVGVGKAVEAELREIASEPADKHFYYTADFTAINQIAENLKLNTCAEESLGEIEVKDPCACESLLEFQERTTSALEKLSQRHILSTLNRDRNYNPLLYFTLSVQNR</sequence>
<dbReference type="InterPro" id="IPR017452">
    <property type="entry name" value="GPCR_Rhodpsn_7TM"/>
</dbReference>
<feature type="domain" description="VWFA" evidence="9">
    <location>
        <begin position="400"/>
        <end position="458"/>
    </location>
</feature>
<feature type="transmembrane region" description="Helical" evidence="8">
    <location>
        <begin position="292"/>
        <end position="313"/>
    </location>
</feature>
<dbReference type="GO" id="GO:0005549">
    <property type="term" value="F:odorant binding"/>
    <property type="evidence" value="ECO:0007669"/>
    <property type="project" value="TreeGrafter"/>
</dbReference>
<feature type="transmembrane region" description="Helical" evidence="8">
    <location>
        <begin position="358"/>
        <end position="382"/>
    </location>
</feature>
<feature type="domain" description="G-protein coupled receptors family 1 profile" evidence="10">
    <location>
        <begin position="138"/>
        <end position="252"/>
    </location>
</feature>
<dbReference type="InterPro" id="IPR002035">
    <property type="entry name" value="VWF_A"/>
</dbReference>
<evidence type="ECO:0000256" key="7">
    <source>
        <dbReference type="ARBA" id="ARBA00023136"/>
    </source>
</evidence>
<dbReference type="PROSITE" id="PS50262">
    <property type="entry name" value="G_PROTEIN_RECEP_F1_2"/>
    <property type="match status" value="2"/>
</dbReference>
<keyword evidence="7 8" id="KW-0472">Membrane</keyword>
<evidence type="ECO:0000259" key="9">
    <source>
        <dbReference type="PROSITE" id="PS50234"/>
    </source>
</evidence>
<comment type="caution">
    <text evidence="11">The sequence shown here is derived from an EMBL/GenBank/DDBJ whole genome shotgun (WGS) entry which is preliminary data.</text>
</comment>
<dbReference type="Pfam" id="PF00001">
    <property type="entry name" value="7tm_1"/>
    <property type="match status" value="2"/>
</dbReference>
<name>A0A444UUW8_ACIRT</name>
<evidence type="ECO:0000256" key="4">
    <source>
        <dbReference type="ARBA" id="ARBA00022536"/>
    </source>
</evidence>
<dbReference type="PANTHER" id="PTHR26451:SF991">
    <property type="entry name" value="ODORANT RECEPTOR"/>
    <property type="match status" value="1"/>
</dbReference>
<dbReference type="Proteomes" id="UP000289886">
    <property type="component" value="Unassembled WGS sequence"/>
</dbReference>
<feature type="transmembrane region" description="Helical" evidence="8">
    <location>
        <begin position="33"/>
        <end position="54"/>
    </location>
</feature>
<feature type="domain" description="G-protein coupled receptors family 1 profile" evidence="10">
    <location>
        <begin position="304"/>
        <end position="417"/>
    </location>
</feature>
<dbReference type="SUPFAM" id="SSF58002">
    <property type="entry name" value="Chicken cartilage matrix protein"/>
    <property type="match status" value="1"/>
</dbReference>
<dbReference type="InterPro" id="IPR019466">
    <property type="entry name" value="Matrilin_CC_trimer"/>
</dbReference>
<dbReference type="PROSITE" id="PS50234">
    <property type="entry name" value="VWFA"/>
    <property type="match status" value="1"/>
</dbReference>
<dbReference type="EMBL" id="SCEB01007316">
    <property type="protein sequence ID" value="RXM91966.1"/>
    <property type="molecule type" value="Genomic_DNA"/>
</dbReference>
<dbReference type="SUPFAM" id="SSF81321">
    <property type="entry name" value="Family A G protein-coupled receptor-like"/>
    <property type="match status" value="2"/>
</dbReference>
<keyword evidence="4" id="KW-0245">EGF-like domain</keyword>